<reference evidence="2 3" key="1">
    <citation type="journal article" date="2018" name="Plant J.">
        <title>Genome sequences of Chlorella sorokiniana UTEX 1602 and Micractinium conductrix SAG 241.80: implications to maltose excretion by a green alga.</title>
        <authorList>
            <person name="Arriola M.B."/>
            <person name="Velmurugan N."/>
            <person name="Zhang Y."/>
            <person name="Plunkett M.H."/>
            <person name="Hondzo H."/>
            <person name="Barney B.M."/>
        </authorList>
    </citation>
    <scope>NUCLEOTIDE SEQUENCE [LARGE SCALE GENOMIC DNA]</scope>
    <source>
        <strain evidence="2 3">SAG 241.80</strain>
    </source>
</reference>
<feature type="compositionally biased region" description="Basic and acidic residues" evidence="1">
    <location>
        <begin position="128"/>
        <end position="164"/>
    </location>
</feature>
<gene>
    <name evidence="2" type="ORF">C2E20_7659</name>
</gene>
<keyword evidence="3" id="KW-1185">Reference proteome</keyword>
<protein>
    <submittedName>
        <fullName evidence="2">Uncharacterized protein</fullName>
    </submittedName>
</protein>
<sequence length="188" mass="19677">MTTMQLCVPKRLRIAGGAPRGAGTRTAPPRRLRGAARPWIVACAAGEGPTGGDIDMGPGHASLSFQDMKNAQESYLDEEEAKPASASAKGKPEPDESTVRAAEAYNEQKRTGGAQGGSEEGAQGADEGGGKEGRRSARLGPDRDREAANRAEQQKRLDKGEHLDSCPPGYHGDVRQGSGWPDKSAKGA</sequence>
<dbReference type="AlphaFoldDB" id="A0A2P6V3W1"/>
<evidence type="ECO:0000313" key="2">
    <source>
        <dbReference type="EMBL" id="PSC68765.1"/>
    </source>
</evidence>
<evidence type="ECO:0000313" key="3">
    <source>
        <dbReference type="Proteomes" id="UP000239649"/>
    </source>
</evidence>
<evidence type="ECO:0000256" key="1">
    <source>
        <dbReference type="SAM" id="MobiDB-lite"/>
    </source>
</evidence>
<feature type="compositionally biased region" description="Low complexity" evidence="1">
    <location>
        <begin position="15"/>
        <end position="27"/>
    </location>
</feature>
<dbReference type="Proteomes" id="UP000239649">
    <property type="component" value="Unassembled WGS sequence"/>
</dbReference>
<organism evidence="2 3">
    <name type="scientific">Micractinium conductrix</name>
    <dbReference type="NCBI Taxonomy" id="554055"/>
    <lineage>
        <taxon>Eukaryota</taxon>
        <taxon>Viridiplantae</taxon>
        <taxon>Chlorophyta</taxon>
        <taxon>core chlorophytes</taxon>
        <taxon>Trebouxiophyceae</taxon>
        <taxon>Chlorellales</taxon>
        <taxon>Chlorellaceae</taxon>
        <taxon>Chlorella clade</taxon>
        <taxon>Micractinium</taxon>
    </lineage>
</organism>
<feature type="compositionally biased region" description="Polar residues" evidence="1">
    <location>
        <begin position="63"/>
        <end position="73"/>
    </location>
</feature>
<accession>A0A2P6V3W1</accession>
<proteinExistence type="predicted"/>
<dbReference type="EMBL" id="LHPF02000033">
    <property type="protein sequence ID" value="PSC68765.1"/>
    <property type="molecule type" value="Genomic_DNA"/>
</dbReference>
<feature type="region of interest" description="Disordered" evidence="1">
    <location>
        <begin position="15"/>
        <end position="188"/>
    </location>
</feature>
<comment type="caution">
    <text evidence="2">The sequence shown here is derived from an EMBL/GenBank/DDBJ whole genome shotgun (WGS) entry which is preliminary data.</text>
</comment>
<name>A0A2P6V3W1_9CHLO</name>